<evidence type="ECO:0000256" key="2">
    <source>
        <dbReference type="SAM" id="Phobius"/>
    </source>
</evidence>
<evidence type="ECO:0000256" key="1">
    <source>
        <dbReference type="SAM" id="MobiDB-lite"/>
    </source>
</evidence>
<keyword evidence="2" id="KW-1133">Transmembrane helix</keyword>
<gene>
    <name evidence="3" type="ORF">RFI_24174</name>
</gene>
<protein>
    <submittedName>
        <fullName evidence="3">Uncharacterized protein</fullName>
    </submittedName>
</protein>
<feature type="transmembrane region" description="Helical" evidence="2">
    <location>
        <begin position="477"/>
        <end position="499"/>
    </location>
</feature>
<proteinExistence type="predicted"/>
<keyword evidence="2" id="KW-0472">Membrane</keyword>
<comment type="caution">
    <text evidence="3">The sequence shown here is derived from an EMBL/GenBank/DDBJ whole genome shotgun (WGS) entry which is preliminary data.</text>
</comment>
<dbReference type="EMBL" id="ASPP01020752">
    <property type="protein sequence ID" value="ETO13202.1"/>
    <property type="molecule type" value="Genomic_DNA"/>
</dbReference>
<organism evidence="3 4">
    <name type="scientific">Reticulomyxa filosa</name>
    <dbReference type="NCBI Taxonomy" id="46433"/>
    <lineage>
        <taxon>Eukaryota</taxon>
        <taxon>Sar</taxon>
        <taxon>Rhizaria</taxon>
        <taxon>Retaria</taxon>
        <taxon>Foraminifera</taxon>
        <taxon>Monothalamids</taxon>
        <taxon>Reticulomyxidae</taxon>
        <taxon>Reticulomyxa</taxon>
    </lineage>
</organism>
<name>X6MID0_RETFI</name>
<feature type="compositionally biased region" description="Basic and acidic residues" evidence="1">
    <location>
        <begin position="303"/>
        <end position="312"/>
    </location>
</feature>
<dbReference type="AlphaFoldDB" id="X6MID0"/>
<keyword evidence="4" id="KW-1185">Reference proteome</keyword>
<keyword evidence="2" id="KW-0812">Transmembrane</keyword>
<sequence length="561" mass="65525">VKLDQCINEYLQQLNQTNLCTYVQSFQKPTMTSQVRRVETEALKTIASLIGASSKLFEVFLQHLRSLYLSDVTKFHTKMAQKNQVSKKLMDKLYGLSYLRTDVSLSLYEHAHESLVASGDDCWPLIQILDKKYNNNSRKWIRSCYDDDVESIRKFIQSKKKQKGNVMDLYMVLSLPYIRCYLCLFYLNIMEDISHKHMLPRNSRNLEIFTQLIQMSCHLCHTRQISISAHANGDNVDANANININININSITNNIQEYYSSIPAVKNSLLFEFACYLMVCLYTDVKIQNAWEDMNLLEQQDIEKEKEREKEQGQQQQQRGESKEDTTQKTSWNLLDALNEDVSVAKRRQHESTFVKKVGVFGNGEKTIIDSILTGHVECIFVLYHYMLKCLSELGMKRYRVCELLHLFQTTFDSDWSVFTWSELCSIKYFVGICEKELKAVPFTSKKQRTDVLHGKLLCLQLLDELQTCTEKEIGDWIYKLVGLFIIFGFLLFFSDFCFMFKKYYNIIKNVMLCNSFKILKNTALMTSVETLFKLLKILPKNFEHETSNIQQLPSILEHLL</sequence>
<feature type="non-terminal residue" evidence="3">
    <location>
        <position position="1"/>
    </location>
</feature>
<feature type="region of interest" description="Disordered" evidence="1">
    <location>
        <begin position="303"/>
        <end position="328"/>
    </location>
</feature>
<reference evidence="3 4" key="1">
    <citation type="journal article" date="2013" name="Curr. Biol.">
        <title>The Genome of the Foraminiferan Reticulomyxa filosa.</title>
        <authorList>
            <person name="Glockner G."/>
            <person name="Hulsmann N."/>
            <person name="Schleicher M."/>
            <person name="Noegel A.A."/>
            <person name="Eichinger L."/>
            <person name="Gallinger C."/>
            <person name="Pawlowski J."/>
            <person name="Sierra R."/>
            <person name="Euteneuer U."/>
            <person name="Pillet L."/>
            <person name="Moustafa A."/>
            <person name="Platzer M."/>
            <person name="Groth M."/>
            <person name="Szafranski K."/>
            <person name="Schliwa M."/>
        </authorList>
    </citation>
    <scope>NUCLEOTIDE SEQUENCE [LARGE SCALE GENOMIC DNA]</scope>
</reference>
<evidence type="ECO:0000313" key="4">
    <source>
        <dbReference type="Proteomes" id="UP000023152"/>
    </source>
</evidence>
<accession>X6MID0</accession>
<dbReference type="Proteomes" id="UP000023152">
    <property type="component" value="Unassembled WGS sequence"/>
</dbReference>
<evidence type="ECO:0000313" key="3">
    <source>
        <dbReference type="EMBL" id="ETO13202.1"/>
    </source>
</evidence>